<dbReference type="AlphaFoldDB" id="A0A316DH50"/>
<sequence>MNRKELRQYLQTNMGEYLAEKGFKIDSNNFLFKTTKDFRFRVLMDVNIYHVLVIRAFIPEIQNQLIETPLNKIFCFDKPDNVYKDYLKNSSTVRGDFLKERIEKSMNFEIDSVNDVERLAEIIKEYLETTAIPFFEKYSDLQTINQEILANDMPYEQGVGYTGTIFDYHKVPIVGTDLRGVQRRMFIMKYCNDVKYNDFVKWYEGLIAKNVFEEVESALAKRTKIFNDTKEYLLSN</sequence>
<evidence type="ECO:0000313" key="1">
    <source>
        <dbReference type="EMBL" id="PWK16852.1"/>
    </source>
</evidence>
<keyword evidence="2" id="KW-1185">Reference proteome</keyword>
<dbReference type="OrthoDB" id="1374941at2"/>
<protein>
    <submittedName>
        <fullName evidence="1">Uncharacterized protein</fullName>
    </submittedName>
</protein>
<proteinExistence type="predicted"/>
<dbReference type="RefSeq" id="WP_109745315.1">
    <property type="nucleotide sequence ID" value="NZ_QGGO01000042.1"/>
</dbReference>
<comment type="caution">
    <text evidence="1">The sequence shown here is derived from an EMBL/GenBank/DDBJ whole genome shotgun (WGS) entry which is preliminary data.</text>
</comment>
<dbReference type="EMBL" id="QGGO01000042">
    <property type="protein sequence ID" value="PWK16852.1"/>
    <property type="molecule type" value="Genomic_DNA"/>
</dbReference>
<organism evidence="1 2">
    <name type="scientific">Arcicella aurantiaca</name>
    <dbReference type="NCBI Taxonomy" id="591202"/>
    <lineage>
        <taxon>Bacteria</taxon>
        <taxon>Pseudomonadati</taxon>
        <taxon>Bacteroidota</taxon>
        <taxon>Cytophagia</taxon>
        <taxon>Cytophagales</taxon>
        <taxon>Flectobacillaceae</taxon>
        <taxon>Arcicella</taxon>
    </lineage>
</organism>
<accession>A0A316DH50</accession>
<gene>
    <name evidence="1" type="ORF">LV89_04672</name>
</gene>
<name>A0A316DH50_9BACT</name>
<evidence type="ECO:0000313" key="2">
    <source>
        <dbReference type="Proteomes" id="UP000245489"/>
    </source>
</evidence>
<reference evidence="1 2" key="1">
    <citation type="submission" date="2018-05" db="EMBL/GenBank/DDBJ databases">
        <title>Genomic Encyclopedia of Archaeal and Bacterial Type Strains, Phase II (KMG-II): from individual species to whole genera.</title>
        <authorList>
            <person name="Goeker M."/>
        </authorList>
    </citation>
    <scope>NUCLEOTIDE SEQUENCE [LARGE SCALE GENOMIC DNA]</scope>
    <source>
        <strain evidence="1 2">DSM 22214</strain>
    </source>
</reference>
<dbReference type="Proteomes" id="UP000245489">
    <property type="component" value="Unassembled WGS sequence"/>
</dbReference>